<reference evidence="1 2" key="1">
    <citation type="submission" date="2019-01" db="EMBL/GenBank/DDBJ databases">
        <authorList>
            <person name="Chen W.-M."/>
        </authorList>
    </citation>
    <scope>NUCLEOTIDE SEQUENCE [LARGE SCALE GENOMIC DNA]</scope>
    <source>
        <strain evidence="1 2">ICH-3</strain>
    </source>
</reference>
<gene>
    <name evidence="1" type="ORF">ENE75_23960</name>
</gene>
<dbReference type="EMBL" id="SACT01000014">
    <property type="protein sequence ID" value="RVT47678.1"/>
    <property type="molecule type" value="Genomic_DNA"/>
</dbReference>
<dbReference type="OrthoDB" id="9803723at2"/>
<evidence type="ECO:0000313" key="2">
    <source>
        <dbReference type="Proteomes" id="UP000288178"/>
    </source>
</evidence>
<accession>A0A3S2VSR7</accession>
<dbReference type="AlphaFoldDB" id="A0A3S2VSR7"/>
<sequence>MANQGRTEGWRSVRIVGVSFPEHLAIDVRFEDSSHLRIRFDPQRLRGDQSRLLDVSEFFRAALAGGTVVWPCGYAVDADVARIKADEGPEWVPL</sequence>
<keyword evidence="2" id="KW-1185">Reference proteome</keyword>
<proteinExistence type="predicted"/>
<name>A0A3S2VSR7_9BURK</name>
<dbReference type="Proteomes" id="UP000288178">
    <property type="component" value="Unassembled WGS sequence"/>
</dbReference>
<protein>
    <recommendedName>
        <fullName evidence="3">DUF2442 domain-containing protein</fullName>
    </recommendedName>
</protein>
<evidence type="ECO:0008006" key="3">
    <source>
        <dbReference type="Google" id="ProtNLM"/>
    </source>
</evidence>
<dbReference type="InterPro" id="IPR036782">
    <property type="entry name" value="NE0471-like_N"/>
</dbReference>
<organism evidence="1 2">
    <name type="scientific">Rubrivivax albus</name>
    <dbReference type="NCBI Taxonomy" id="2499835"/>
    <lineage>
        <taxon>Bacteria</taxon>
        <taxon>Pseudomonadati</taxon>
        <taxon>Pseudomonadota</taxon>
        <taxon>Betaproteobacteria</taxon>
        <taxon>Burkholderiales</taxon>
        <taxon>Sphaerotilaceae</taxon>
        <taxon>Rubrivivax</taxon>
    </lineage>
</organism>
<comment type="caution">
    <text evidence="1">The sequence shown here is derived from an EMBL/GenBank/DDBJ whole genome shotgun (WGS) entry which is preliminary data.</text>
</comment>
<dbReference type="RefSeq" id="WP_128201487.1">
    <property type="nucleotide sequence ID" value="NZ_SACT01000014.1"/>
</dbReference>
<dbReference type="SUPFAM" id="SSF143880">
    <property type="entry name" value="NE0471 N-terminal domain-like"/>
    <property type="match status" value="1"/>
</dbReference>
<evidence type="ECO:0000313" key="1">
    <source>
        <dbReference type="EMBL" id="RVT47678.1"/>
    </source>
</evidence>